<proteinExistence type="predicted"/>
<organism evidence="1 2">
    <name type="scientific">Planotetraspora kaengkrachanensis</name>
    <dbReference type="NCBI Taxonomy" id="575193"/>
    <lineage>
        <taxon>Bacteria</taxon>
        <taxon>Bacillati</taxon>
        <taxon>Actinomycetota</taxon>
        <taxon>Actinomycetes</taxon>
        <taxon>Streptosporangiales</taxon>
        <taxon>Streptosporangiaceae</taxon>
        <taxon>Planotetraspora</taxon>
    </lineage>
</organism>
<reference evidence="1 2" key="1">
    <citation type="submission" date="2021-01" db="EMBL/GenBank/DDBJ databases">
        <title>Whole genome shotgun sequence of Planotetraspora kaengkrachanensis NBRC 104272.</title>
        <authorList>
            <person name="Komaki H."/>
            <person name="Tamura T."/>
        </authorList>
    </citation>
    <scope>NUCLEOTIDE SEQUENCE [LARGE SCALE GENOMIC DNA]</scope>
    <source>
        <strain evidence="1 2">NBRC 104272</strain>
    </source>
</reference>
<gene>
    <name evidence="1" type="ORF">Pka01_53120</name>
</gene>
<dbReference type="SUPFAM" id="SSF52833">
    <property type="entry name" value="Thioredoxin-like"/>
    <property type="match status" value="1"/>
</dbReference>
<evidence type="ECO:0000313" key="1">
    <source>
        <dbReference type="EMBL" id="GIG82185.1"/>
    </source>
</evidence>
<dbReference type="RefSeq" id="WP_203885542.1">
    <property type="nucleotide sequence ID" value="NZ_BAABHH010000003.1"/>
</dbReference>
<protein>
    <submittedName>
        <fullName evidence="1">DSBA oxidoreductase</fullName>
    </submittedName>
</protein>
<name>A0A8J3PW58_9ACTN</name>
<dbReference type="Gene3D" id="3.40.30.10">
    <property type="entry name" value="Glutaredoxin"/>
    <property type="match status" value="1"/>
</dbReference>
<dbReference type="InterPro" id="IPR036249">
    <property type="entry name" value="Thioredoxin-like_sf"/>
</dbReference>
<dbReference type="AlphaFoldDB" id="A0A8J3PW58"/>
<comment type="caution">
    <text evidence="1">The sequence shown here is derived from an EMBL/GenBank/DDBJ whole genome shotgun (WGS) entry which is preliminary data.</text>
</comment>
<dbReference type="Pfam" id="PF22234">
    <property type="entry name" value="Rv2466c-like"/>
    <property type="match status" value="1"/>
</dbReference>
<dbReference type="Proteomes" id="UP000630097">
    <property type="component" value="Unassembled WGS sequence"/>
</dbReference>
<dbReference type="InterPro" id="IPR053977">
    <property type="entry name" value="Rv2466c-like"/>
</dbReference>
<evidence type="ECO:0000313" key="2">
    <source>
        <dbReference type="Proteomes" id="UP000630097"/>
    </source>
</evidence>
<sequence length="204" mass="22495">MSERTRADFWFDPSCPWAWITSRWILEVEKVRPVEVHWHIMSLAVLNEDVDKAVDPEYRERSKKTLGPVRVLAAAAHKHGDQVLGDLYTALGTRFHDEGRSRDRETIEEALAAAGLDRGLADALDSDEHDEAIRASHAEGIGLVGEDVGTPVIAVQGAAFFGPVVSPIPRGEAAGRLWDGVLLVSGTDGFFELKRSRTRNPVFT</sequence>
<dbReference type="EMBL" id="BONV01000028">
    <property type="protein sequence ID" value="GIG82185.1"/>
    <property type="molecule type" value="Genomic_DNA"/>
</dbReference>
<keyword evidence="2" id="KW-1185">Reference proteome</keyword>
<accession>A0A8J3PW58</accession>